<comment type="caution">
    <text evidence="1">The sequence shown here is derived from an EMBL/GenBank/DDBJ whole genome shotgun (WGS) entry which is preliminary data.</text>
</comment>
<dbReference type="Proteomes" id="UP000275348">
    <property type="component" value="Unassembled WGS sequence"/>
</dbReference>
<reference evidence="1 2" key="1">
    <citation type="submission" date="2018-10" db="EMBL/GenBank/DDBJ databases">
        <authorList>
            <person name="Chen X."/>
        </authorList>
    </citation>
    <scope>NUCLEOTIDE SEQUENCE [LARGE SCALE GENOMIC DNA]</scope>
    <source>
        <strain evidence="1 2">YIM 102668</strain>
    </source>
</reference>
<proteinExistence type="predicted"/>
<accession>A0A3L9M0E2</accession>
<keyword evidence="2" id="KW-1185">Reference proteome</keyword>
<evidence type="ECO:0000313" key="2">
    <source>
        <dbReference type="Proteomes" id="UP000275348"/>
    </source>
</evidence>
<name>A0A3L9M0E2_9FLAO</name>
<evidence type="ECO:0000313" key="1">
    <source>
        <dbReference type="EMBL" id="RLZ06392.1"/>
    </source>
</evidence>
<dbReference type="AlphaFoldDB" id="A0A3L9M0E2"/>
<protein>
    <submittedName>
        <fullName evidence="1">Uncharacterized protein</fullName>
    </submittedName>
</protein>
<organism evidence="1 2">
    <name type="scientific">Faecalibacter macacae</name>
    <dbReference type="NCBI Taxonomy" id="1859289"/>
    <lineage>
        <taxon>Bacteria</taxon>
        <taxon>Pseudomonadati</taxon>
        <taxon>Bacteroidota</taxon>
        <taxon>Flavobacteriia</taxon>
        <taxon>Flavobacteriales</taxon>
        <taxon>Weeksellaceae</taxon>
        <taxon>Faecalibacter</taxon>
    </lineage>
</organism>
<feature type="non-terminal residue" evidence="1">
    <location>
        <position position="1"/>
    </location>
</feature>
<dbReference type="RefSeq" id="WP_230466838.1">
    <property type="nucleotide sequence ID" value="NZ_RDOJ01000033.1"/>
</dbReference>
<dbReference type="EMBL" id="RDOJ01000033">
    <property type="protein sequence ID" value="RLZ06392.1"/>
    <property type="molecule type" value="Genomic_DNA"/>
</dbReference>
<sequence>FASAFALFGTFAMANEVNVELQENTVDITVELERECQAFDSVSECGGQFIACKEVGTSWNLMNLLIADFQLCELEQSMGL</sequence>
<gene>
    <name evidence="1" type="ORF">EAH69_13715</name>
</gene>